<dbReference type="NCBIfam" id="TIGR01145">
    <property type="entry name" value="ATP_synt_delta"/>
    <property type="match status" value="1"/>
</dbReference>
<comment type="subcellular location">
    <subcellularLocation>
        <location evidence="1">Membrane</location>
    </subcellularLocation>
</comment>
<keyword evidence="3" id="KW-0375">Hydrogen ion transport</keyword>
<evidence type="ECO:0000256" key="6">
    <source>
        <dbReference type="ARBA" id="ARBA00023310"/>
    </source>
</evidence>
<dbReference type="Pfam" id="PF00213">
    <property type="entry name" value="OSCP"/>
    <property type="match status" value="1"/>
</dbReference>
<evidence type="ECO:0000256" key="1">
    <source>
        <dbReference type="ARBA" id="ARBA00004370"/>
    </source>
</evidence>
<sequence>LPDIAAEYQRLVDNYHGIERAEVTTAVPLNDESRRNLSQKLSHITGKKVIIEPEYVDPGLIGGVVVRVTGKLMDGSTQGKLEALKKKIS</sequence>
<evidence type="ECO:0000256" key="3">
    <source>
        <dbReference type="ARBA" id="ARBA00022781"/>
    </source>
</evidence>
<comment type="caution">
    <text evidence="7">The sequence shown here is derived from an EMBL/GenBank/DDBJ whole genome shotgun (WGS) entry which is preliminary data.</text>
</comment>
<evidence type="ECO:0000256" key="5">
    <source>
        <dbReference type="ARBA" id="ARBA00023136"/>
    </source>
</evidence>
<dbReference type="PANTHER" id="PTHR11910">
    <property type="entry name" value="ATP SYNTHASE DELTA CHAIN"/>
    <property type="match status" value="1"/>
</dbReference>
<dbReference type="EMBL" id="BARW01023558">
    <property type="protein sequence ID" value="GAI97035.1"/>
    <property type="molecule type" value="Genomic_DNA"/>
</dbReference>
<keyword evidence="5" id="KW-0472">Membrane</keyword>
<organism evidence="7">
    <name type="scientific">marine sediment metagenome</name>
    <dbReference type="NCBI Taxonomy" id="412755"/>
    <lineage>
        <taxon>unclassified sequences</taxon>
        <taxon>metagenomes</taxon>
        <taxon>ecological metagenomes</taxon>
    </lineage>
</organism>
<keyword evidence="2" id="KW-0813">Transport</keyword>
<dbReference type="InterPro" id="IPR000711">
    <property type="entry name" value="ATPase_OSCP/dsu"/>
</dbReference>
<name>X1UB07_9ZZZZ</name>
<protein>
    <recommendedName>
        <fullName evidence="8">ATP synthase subunit delta</fullName>
    </recommendedName>
</protein>
<evidence type="ECO:0000313" key="7">
    <source>
        <dbReference type="EMBL" id="GAI97035.1"/>
    </source>
</evidence>
<dbReference type="AlphaFoldDB" id="X1UB07"/>
<proteinExistence type="predicted"/>
<accession>X1UB07</accession>
<keyword evidence="4" id="KW-0406">Ion transport</keyword>
<feature type="non-terminal residue" evidence="7">
    <location>
        <position position="1"/>
    </location>
</feature>
<dbReference type="GO" id="GO:0046933">
    <property type="term" value="F:proton-transporting ATP synthase activity, rotational mechanism"/>
    <property type="evidence" value="ECO:0007669"/>
    <property type="project" value="InterPro"/>
</dbReference>
<evidence type="ECO:0008006" key="8">
    <source>
        <dbReference type="Google" id="ProtNLM"/>
    </source>
</evidence>
<gene>
    <name evidence="7" type="ORF">S12H4_39036</name>
</gene>
<evidence type="ECO:0000256" key="2">
    <source>
        <dbReference type="ARBA" id="ARBA00022448"/>
    </source>
</evidence>
<evidence type="ECO:0000256" key="4">
    <source>
        <dbReference type="ARBA" id="ARBA00023065"/>
    </source>
</evidence>
<keyword evidence="6" id="KW-0066">ATP synthesis</keyword>
<dbReference type="PRINTS" id="PR00125">
    <property type="entry name" value="ATPASEDELTA"/>
</dbReference>
<dbReference type="GO" id="GO:0016020">
    <property type="term" value="C:membrane"/>
    <property type="evidence" value="ECO:0007669"/>
    <property type="project" value="UniProtKB-SubCell"/>
</dbReference>
<reference evidence="7" key="1">
    <citation type="journal article" date="2014" name="Front. Microbiol.">
        <title>High frequency of phylogenetically diverse reductive dehalogenase-homologous genes in deep subseafloor sedimentary metagenomes.</title>
        <authorList>
            <person name="Kawai M."/>
            <person name="Futagami T."/>
            <person name="Toyoda A."/>
            <person name="Takaki Y."/>
            <person name="Nishi S."/>
            <person name="Hori S."/>
            <person name="Arai W."/>
            <person name="Tsubouchi T."/>
            <person name="Morono Y."/>
            <person name="Uchiyama I."/>
            <person name="Ito T."/>
            <person name="Fujiyama A."/>
            <person name="Inagaki F."/>
            <person name="Takami H."/>
        </authorList>
    </citation>
    <scope>NUCLEOTIDE SEQUENCE</scope>
    <source>
        <strain evidence="7">Expedition CK06-06</strain>
    </source>
</reference>